<evidence type="ECO:0000259" key="1">
    <source>
        <dbReference type="Pfam" id="PF18741"/>
    </source>
</evidence>
<dbReference type="SUPFAM" id="SSF52980">
    <property type="entry name" value="Restriction endonuclease-like"/>
    <property type="match status" value="1"/>
</dbReference>
<accession>A0A6I4VTG4</accession>
<dbReference type="Gene3D" id="3.40.960.10">
    <property type="entry name" value="VSR Endonuclease"/>
    <property type="match status" value="1"/>
</dbReference>
<dbReference type="EMBL" id="WUUL01000005">
    <property type="protein sequence ID" value="MXQ53788.1"/>
    <property type="molecule type" value="Genomic_DNA"/>
</dbReference>
<feature type="domain" description="Restriction endonuclease type II-like" evidence="1">
    <location>
        <begin position="45"/>
        <end position="133"/>
    </location>
</feature>
<comment type="caution">
    <text evidence="2">The sequence shown here is derived from an EMBL/GenBank/DDBJ whole genome shotgun (WGS) entry which is preliminary data.</text>
</comment>
<dbReference type="Proteomes" id="UP000430692">
    <property type="component" value="Unassembled WGS sequence"/>
</dbReference>
<dbReference type="AlphaFoldDB" id="A0A6I4VTG4"/>
<name>A0A6I4VTG4_9BACL</name>
<reference evidence="2 3" key="1">
    <citation type="submission" date="2019-12" db="EMBL/GenBank/DDBJ databases">
        <title>Whole-genome analyses of novel actinobacteria.</title>
        <authorList>
            <person name="Sahin N."/>
            <person name="Saygin H."/>
        </authorList>
    </citation>
    <scope>NUCLEOTIDE SEQUENCE [LARGE SCALE GENOMIC DNA]</scope>
    <source>
        <strain evidence="2 3">KC615</strain>
    </source>
</reference>
<protein>
    <submittedName>
        <fullName evidence="2">DUF559 domain-containing protein</fullName>
    </submittedName>
</protein>
<proteinExistence type="predicted"/>
<dbReference type="InterPro" id="IPR049468">
    <property type="entry name" value="Restrct_endonuc-II-like_dom"/>
</dbReference>
<dbReference type="RefSeq" id="WP_160801149.1">
    <property type="nucleotide sequence ID" value="NZ_WUUL01000005.1"/>
</dbReference>
<keyword evidence="3" id="KW-1185">Reference proteome</keyword>
<evidence type="ECO:0000313" key="2">
    <source>
        <dbReference type="EMBL" id="MXQ53788.1"/>
    </source>
</evidence>
<evidence type="ECO:0000313" key="3">
    <source>
        <dbReference type="Proteomes" id="UP000430692"/>
    </source>
</evidence>
<organism evidence="2 3">
    <name type="scientific">Shimazuella alba</name>
    <dbReference type="NCBI Taxonomy" id="2690964"/>
    <lineage>
        <taxon>Bacteria</taxon>
        <taxon>Bacillati</taxon>
        <taxon>Bacillota</taxon>
        <taxon>Bacilli</taxon>
        <taxon>Bacillales</taxon>
        <taxon>Thermoactinomycetaceae</taxon>
        <taxon>Shimazuella</taxon>
    </lineage>
</organism>
<gene>
    <name evidence="2" type="ORF">GSM42_08630</name>
</gene>
<sequence length="146" mass="17267">MPPIFIQWIRFRDDIGSIILFFYQWLKTGKLPDIHYIRTRKSPIERKLYVALKKAGYRVKAQYVMGPYRCDLAITKYKLVIECDGAAYHSSKKQKARDRKKAYYIRKKHKWKLLRLKGSQINSDIAKCVEQIHLTTGHHGESRNAL</sequence>
<dbReference type="InterPro" id="IPR011335">
    <property type="entry name" value="Restrct_endonuc-II-like"/>
</dbReference>
<dbReference type="Pfam" id="PF18741">
    <property type="entry name" value="MTES_1575"/>
    <property type="match status" value="1"/>
</dbReference>